<sequence>MGLIGVNRMIKSLRYGAILAALPTLVVAAEPVDLSESMYRADLGVLIIQVNWGRTWKCGQFENAQLQALTFTKTPVDTPEPISLDLVTPSKLFVDNKFLPYAFVIQPGEYALTAFDVKVARSTTDVAHIKGSKENLIRDGKPIGGTFTVNPGEAVYVGHFGLDCGAEPFLWRTYIDGREDFEKYIGGFRAKFPFAKQVPAQYRLFSTQLFGGPYTLKDPTVK</sequence>
<evidence type="ECO:0000313" key="1">
    <source>
        <dbReference type="EMBL" id="OGI62654.1"/>
    </source>
</evidence>
<evidence type="ECO:0000313" key="2">
    <source>
        <dbReference type="Proteomes" id="UP000179076"/>
    </source>
</evidence>
<gene>
    <name evidence="1" type="ORF">A2W18_02760</name>
</gene>
<name>A0A1F6UZU2_9PROT</name>
<protein>
    <submittedName>
        <fullName evidence="1">Uncharacterized protein</fullName>
    </submittedName>
</protein>
<reference evidence="1 2" key="1">
    <citation type="journal article" date="2016" name="Nat. Commun.">
        <title>Thousands of microbial genomes shed light on interconnected biogeochemical processes in an aquifer system.</title>
        <authorList>
            <person name="Anantharaman K."/>
            <person name="Brown C.T."/>
            <person name="Hug L.A."/>
            <person name="Sharon I."/>
            <person name="Castelle C.J."/>
            <person name="Probst A.J."/>
            <person name="Thomas B.C."/>
            <person name="Singh A."/>
            <person name="Wilkins M.J."/>
            <person name="Karaoz U."/>
            <person name="Brodie E.L."/>
            <person name="Williams K.H."/>
            <person name="Hubbard S.S."/>
            <person name="Banfield J.F."/>
        </authorList>
    </citation>
    <scope>NUCLEOTIDE SEQUENCE [LARGE SCALE GENOMIC DNA]</scope>
</reference>
<dbReference type="Proteomes" id="UP000179076">
    <property type="component" value="Unassembled WGS sequence"/>
</dbReference>
<accession>A0A1F6UZU2</accession>
<proteinExistence type="predicted"/>
<comment type="caution">
    <text evidence="1">The sequence shown here is derived from an EMBL/GenBank/DDBJ whole genome shotgun (WGS) entry which is preliminary data.</text>
</comment>
<dbReference type="AlphaFoldDB" id="A0A1F6UZU2"/>
<organism evidence="1 2">
    <name type="scientific">Candidatus Muproteobacteria bacterium RBG_16_60_9</name>
    <dbReference type="NCBI Taxonomy" id="1817755"/>
    <lineage>
        <taxon>Bacteria</taxon>
        <taxon>Pseudomonadati</taxon>
        <taxon>Pseudomonadota</taxon>
        <taxon>Candidatus Muproteobacteria</taxon>
    </lineage>
</organism>
<dbReference type="EMBL" id="MFSP01000171">
    <property type="protein sequence ID" value="OGI62654.1"/>
    <property type="molecule type" value="Genomic_DNA"/>
</dbReference>